<gene>
    <name evidence="1" type="ORF">DXZ20_17995</name>
</gene>
<organism evidence="1 2">
    <name type="scientific">Adonisia turfae CCMR0081</name>
    <dbReference type="NCBI Taxonomy" id="2292702"/>
    <lineage>
        <taxon>Bacteria</taxon>
        <taxon>Bacillati</taxon>
        <taxon>Cyanobacteriota</taxon>
        <taxon>Adonisia</taxon>
        <taxon>Adonisia turfae</taxon>
    </lineage>
</organism>
<evidence type="ECO:0000313" key="1">
    <source>
        <dbReference type="EMBL" id="NEZ57525.1"/>
    </source>
</evidence>
<dbReference type="RefSeq" id="WP_163699617.1">
    <property type="nucleotide sequence ID" value="NZ_QXHD01000004.1"/>
</dbReference>
<comment type="caution">
    <text evidence="1">The sequence shown here is derived from an EMBL/GenBank/DDBJ whole genome shotgun (WGS) entry which is preliminary data.</text>
</comment>
<dbReference type="EMBL" id="QXHD01000004">
    <property type="protein sequence ID" value="NEZ57525.1"/>
    <property type="molecule type" value="Genomic_DNA"/>
</dbReference>
<proteinExistence type="predicted"/>
<accession>A0A6M0RMN0</accession>
<keyword evidence="2" id="KW-1185">Reference proteome</keyword>
<dbReference type="Proteomes" id="UP000481033">
    <property type="component" value="Unassembled WGS sequence"/>
</dbReference>
<dbReference type="AlphaFoldDB" id="A0A6M0RMN0"/>
<evidence type="ECO:0000313" key="2">
    <source>
        <dbReference type="Proteomes" id="UP000481033"/>
    </source>
</evidence>
<protein>
    <submittedName>
        <fullName evidence="1">Nitrate reductase associated protein</fullName>
    </submittedName>
</protein>
<dbReference type="NCBIfam" id="TIGR02664">
    <property type="entry name" value="nitr_red_assoc"/>
    <property type="match status" value="1"/>
</dbReference>
<sequence length="151" mass="17214">MGSKGFQFEQEFIDSLRCIPMIVRLKLDTCGVKLKLNHWHQFTQAERQILVTMPCDTPANILTYRQHLQGLVTDYTGQPAKEIDVAINPPWLGLMVPEQVQTKAATHNLKISNDDWGTLTPAQRFALIKLSRPSHENRNFIPAMQEFGLVD</sequence>
<dbReference type="Pfam" id="PF09655">
    <property type="entry name" value="Nitr_red_assoc"/>
    <property type="match status" value="1"/>
</dbReference>
<name>A0A6M0RMN0_9CYAN</name>
<dbReference type="InterPro" id="IPR013481">
    <property type="entry name" value="NarM"/>
</dbReference>
<reference evidence="1 2" key="1">
    <citation type="journal article" date="2020" name="Microb. Ecol.">
        <title>Ecogenomics of the Marine Benthic Filamentous Cyanobacterium Adonisia.</title>
        <authorList>
            <person name="Walter J.M."/>
            <person name="Coutinho F.H."/>
            <person name="Leomil L."/>
            <person name="Hargreaves P.I."/>
            <person name="Campeao M.E."/>
            <person name="Vieira V.V."/>
            <person name="Silva B.S."/>
            <person name="Fistarol G.O."/>
            <person name="Salomon P.S."/>
            <person name="Sawabe T."/>
            <person name="Mino S."/>
            <person name="Hosokawa M."/>
            <person name="Miyashita H."/>
            <person name="Maruyama F."/>
            <person name="van Verk M.C."/>
            <person name="Dutilh B.E."/>
            <person name="Thompson C.C."/>
            <person name="Thompson F.L."/>
        </authorList>
    </citation>
    <scope>NUCLEOTIDE SEQUENCE [LARGE SCALE GENOMIC DNA]</scope>
    <source>
        <strain evidence="1 2">CCMR0081</strain>
    </source>
</reference>